<feature type="domain" description="CinA C-terminal" evidence="1">
    <location>
        <begin position="7"/>
        <end position="152"/>
    </location>
</feature>
<dbReference type="SUPFAM" id="SSF142433">
    <property type="entry name" value="CinA-like"/>
    <property type="match status" value="1"/>
</dbReference>
<protein>
    <submittedName>
        <fullName evidence="2">Nicotinamide-nucleotide amidase</fullName>
    </submittedName>
</protein>
<dbReference type="AlphaFoldDB" id="A0A1H4JF37"/>
<dbReference type="InterPro" id="IPR036653">
    <property type="entry name" value="CinA-like_C"/>
</dbReference>
<evidence type="ECO:0000313" key="2">
    <source>
        <dbReference type="EMBL" id="SEB44695.1"/>
    </source>
</evidence>
<dbReference type="Gene3D" id="3.90.950.20">
    <property type="entry name" value="CinA-like"/>
    <property type="match status" value="1"/>
</dbReference>
<dbReference type="RefSeq" id="WP_218132587.1">
    <property type="nucleotide sequence ID" value="NZ_FNRY01000001.1"/>
</dbReference>
<dbReference type="Pfam" id="PF02464">
    <property type="entry name" value="CinA"/>
    <property type="match status" value="1"/>
</dbReference>
<sequence length="157" mass="15630">MSDKSADIAERIAEVAGRGGLTIAVAESLTSGAIASVLGAASDASTWFTGGVVAYASAVKFELLSVEKGPVVTASAAEQMAAGVRDLLHSDIAVAVTGAGGPEPQDGQPGGTVFLAVASADGVHVEKRSFDGSPSEVVHATVAEALTLLLKRMRGPA</sequence>
<organism evidence="2 3">
    <name type="scientific">Paramicrobacterium humi</name>
    <dbReference type="NCBI Taxonomy" id="640635"/>
    <lineage>
        <taxon>Bacteria</taxon>
        <taxon>Bacillati</taxon>
        <taxon>Actinomycetota</taxon>
        <taxon>Actinomycetes</taxon>
        <taxon>Micrococcales</taxon>
        <taxon>Microbacteriaceae</taxon>
        <taxon>Paramicrobacterium</taxon>
    </lineage>
</organism>
<dbReference type="InterPro" id="IPR008136">
    <property type="entry name" value="CinA_C"/>
</dbReference>
<gene>
    <name evidence="2" type="ORF">SAMN04489806_0660</name>
</gene>
<keyword evidence="3" id="KW-1185">Reference proteome</keyword>
<dbReference type="STRING" id="640635.SAMN04489806_0660"/>
<evidence type="ECO:0000259" key="1">
    <source>
        <dbReference type="Pfam" id="PF02464"/>
    </source>
</evidence>
<name>A0A1H4JF37_9MICO</name>
<evidence type="ECO:0000313" key="3">
    <source>
        <dbReference type="Proteomes" id="UP000199183"/>
    </source>
</evidence>
<dbReference type="EMBL" id="FNRY01000001">
    <property type="protein sequence ID" value="SEB44695.1"/>
    <property type="molecule type" value="Genomic_DNA"/>
</dbReference>
<reference evidence="2 3" key="1">
    <citation type="submission" date="2016-10" db="EMBL/GenBank/DDBJ databases">
        <authorList>
            <person name="de Groot N.N."/>
        </authorList>
    </citation>
    <scope>NUCLEOTIDE SEQUENCE [LARGE SCALE GENOMIC DNA]</scope>
    <source>
        <strain evidence="2 3">DSM 21799</strain>
    </source>
</reference>
<accession>A0A1H4JF37</accession>
<dbReference type="Proteomes" id="UP000199183">
    <property type="component" value="Unassembled WGS sequence"/>
</dbReference>
<proteinExistence type="predicted"/>
<dbReference type="NCBIfam" id="TIGR00199">
    <property type="entry name" value="PncC_domain"/>
    <property type="match status" value="1"/>
</dbReference>